<gene>
    <name evidence="1" type="ORF">NIES267_11070</name>
</gene>
<protein>
    <recommendedName>
        <fullName evidence="3">Siderophore biosynthesis protein</fullName>
    </recommendedName>
</protein>
<dbReference type="AlphaFoldDB" id="A0A1Z4LK53"/>
<keyword evidence="2" id="KW-1185">Reference proteome</keyword>
<name>A0A1Z4LK53_9CYAN</name>
<dbReference type="Proteomes" id="UP000218418">
    <property type="component" value="Chromosome"/>
</dbReference>
<dbReference type="OrthoDB" id="2987626at2"/>
<evidence type="ECO:0000313" key="2">
    <source>
        <dbReference type="Proteomes" id="UP000218418"/>
    </source>
</evidence>
<evidence type="ECO:0000313" key="1">
    <source>
        <dbReference type="EMBL" id="BAY81630.1"/>
    </source>
</evidence>
<reference evidence="1 2" key="1">
    <citation type="submission" date="2017-06" db="EMBL/GenBank/DDBJ databases">
        <title>Genome sequencing of cyanobaciteial culture collection at National Institute for Environmental Studies (NIES).</title>
        <authorList>
            <person name="Hirose Y."/>
            <person name="Shimura Y."/>
            <person name="Fujisawa T."/>
            <person name="Nakamura Y."/>
            <person name="Kawachi M."/>
        </authorList>
    </citation>
    <scope>NUCLEOTIDE SEQUENCE [LARGE SCALE GENOMIC DNA]</scope>
    <source>
        <strain evidence="1 2">NIES-267</strain>
    </source>
</reference>
<sequence length="191" mass="21810">MLDTQETWKGFHWSFFVNVQALIICLRRFESSFALGDIATAQTELETATDLMLASGASMQLAGSFSKQEYESHIRPKMSPPYVKSDNFSGLMSWEHATLMQLWKRLSPTFKNIPDELESVHQKFVEAYFELVTDHKAVCKKFGGDEAGSLRFKKGTAVDTLDKFGQIRTKHIDPNDKSISRCPFHNRHQKS</sequence>
<dbReference type="EMBL" id="AP018227">
    <property type="protein sequence ID" value="BAY81630.1"/>
    <property type="molecule type" value="Genomic_DNA"/>
</dbReference>
<organism evidence="1 2">
    <name type="scientific">Calothrix parasitica NIES-267</name>
    <dbReference type="NCBI Taxonomy" id="1973488"/>
    <lineage>
        <taxon>Bacteria</taxon>
        <taxon>Bacillati</taxon>
        <taxon>Cyanobacteriota</taxon>
        <taxon>Cyanophyceae</taxon>
        <taxon>Nostocales</taxon>
        <taxon>Calotrichaceae</taxon>
        <taxon>Calothrix</taxon>
    </lineage>
</organism>
<proteinExistence type="predicted"/>
<accession>A0A1Z4LK53</accession>
<evidence type="ECO:0008006" key="3">
    <source>
        <dbReference type="Google" id="ProtNLM"/>
    </source>
</evidence>